<evidence type="ECO:0000313" key="1">
    <source>
        <dbReference type="EMBL" id="XDJ68737.1"/>
    </source>
</evidence>
<dbReference type="RefSeq" id="WP_368655397.1">
    <property type="nucleotide sequence ID" value="NZ_CP158262.1"/>
</dbReference>
<dbReference type="EMBL" id="CP158262">
    <property type="protein sequence ID" value="XDJ68737.1"/>
    <property type="molecule type" value="Genomic_DNA"/>
</dbReference>
<organism evidence="1">
    <name type="scientific">Castellaniella ginsengisoli</name>
    <dbReference type="NCBI Taxonomy" id="546114"/>
    <lineage>
        <taxon>Bacteria</taxon>
        <taxon>Pseudomonadati</taxon>
        <taxon>Pseudomonadota</taxon>
        <taxon>Betaproteobacteria</taxon>
        <taxon>Burkholderiales</taxon>
        <taxon>Alcaligenaceae</taxon>
        <taxon>Castellaniella</taxon>
    </lineage>
</organism>
<proteinExistence type="predicted"/>
<evidence type="ECO:0008006" key="2">
    <source>
        <dbReference type="Google" id="ProtNLM"/>
    </source>
</evidence>
<name>A0AB39ENE2_9BURK</name>
<protein>
    <recommendedName>
        <fullName evidence="2">Norphogenetic protein</fullName>
    </recommendedName>
</protein>
<reference evidence="1" key="1">
    <citation type="submission" date="2024-05" db="EMBL/GenBank/DDBJ databases">
        <authorList>
            <person name="Luo Y.-C."/>
            <person name="Nicholds J."/>
            <person name="Mortimer T."/>
            <person name="Maboni G."/>
        </authorList>
    </citation>
    <scope>NUCLEOTIDE SEQUENCE</scope>
    <source>
        <strain evidence="1">144863</strain>
    </source>
</reference>
<accession>A0AB39ENE2</accession>
<gene>
    <name evidence="1" type="ORF">ABRY94_11740</name>
</gene>
<dbReference type="AlphaFoldDB" id="A0AB39ENE2"/>
<sequence length="192" mass="20726">MKTVAVIASGPSLTQADCDLIEEAGIPAIAVNDSWRMARFAQIVFAGDGAWWDAHIGAVDIPAARWTSAQPAAERYGLNRYPWAGEYNSGALAVQLAAIQGAERAILIGADCSIARGLHWHGPHEKTKNPTADRVRLWHQHYAQAGAIAAAGGCEVVNCSRHTDLTCFPVRNLESEIERFNRDLAVARQSAV</sequence>